<keyword evidence="9" id="KW-1185">Reference proteome</keyword>
<dbReference type="Pfam" id="PF03649">
    <property type="entry name" value="UPF0014"/>
    <property type="match status" value="1"/>
</dbReference>
<proteinExistence type="inferred from homology"/>
<keyword evidence="3 6" id="KW-0812">Transmembrane</keyword>
<organism evidence="8 9">
    <name type="scientific">Pseudoscardovia suis</name>
    <dbReference type="NCBI Taxonomy" id="987063"/>
    <lineage>
        <taxon>Bacteria</taxon>
        <taxon>Bacillati</taxon>
        <taxon>Actinomycetota</taxon>
        <taxon>Actinomycetes</taxon>
        <taxon>Bifidobacteriales</taxon>
        <taxon>Bifidobacteriaceae</taxon>
        <taxon>Pseudoscardovia</taxon>
    </lineage>
</organism>
<keyword evidence="8" id="KW-0067">ATP-binding</keyword>
<evidence type="ECO:0000313" key="9">
    <source>
        <dbReference type="Proteomes" id="UP000216454"/>
    </source>
</evidence>
<keyword evidence="5 6" id="KW-0472">Membrane</keyword>
<name>A0A261ERS7_9BIFI</name>
<comment type="caution">
    <text evidence="8">The sequence shown here is derived from an EMBL/GenBank/DDBJ whole genome shotgun (WGS) entry which is preliminary data.</text>
</comment>
<dbReference type="PANTHER" id="PTHR30028:SF0">
    <property type="entry name" value="PROTEIN ALUMINUM SENSITIVE 3"/>
    <property type="match status" value="1"/>
</dbReference>
<dbReference type="PANTHER" id="PTHR30028">
    <property type="entry name" value="UPF0014 INNER MEMBRANE PROTEIN YBBM-RELATED"/>
    <property type="match status" value="1"/>
</dbReference>
<comment type="subcellular location">
    <subcellularLocation>
        <location evidence="1">Membrane</location>
        <topology evidence="1">Multi-pass membrane protein</topology>
    </subcellularLocation>
</comment>
<evidence type="ECO:0000313" key="8">
    <source>
        <dbReference type="EMBL" id="OZG49558.1"/>
    </source>
</evidence>
<keyword evidence="4 6" id="KW-1133">Transmembrane helix</keyword>
<feature type="transmembrane region" description="Helical" evidence="6">
    <location>
        <begin position="159"/>
        <end position="179"/>
    </location>
</feature>
<accession>A0A261ERS7</accession>
<feature type="transmembrane region" description="Helical" evidence="6">
    <location>
        <begin position="255"/>
        <end position="277"/>
    </location>
</feature>
<evidence type="ECO:0000256" key="2">
    <source>
        <dbReference type="ARBA" id="ARBA00005268"/>
    </source>
</evidence>
<sequence>MMPLSATLASASQLHLAAPVTINASPAAGIATSGSYDIDLWGMLIAIGLVAVATIISAIAKLGVERSLPIAAARAIVQLAAMGIILRWVIEQGTWWWVVLLMLGMLAAAVQITLSRAKNVPRGLALSIFLTLAASMITMVIVVVELIVRPVPWYSPRVVLPLAGMMLGNSVSAVALALSRFFEDMAERRDEVETLLALGASPREASMTSIRSAMRMGLMPTVASLASAGIVTIPGMMAGQILAGNDPLTAAKYQFVVLAAIAALTMVSDALILHLVYGRCFTRLHQYQPIKPRSAKK</sequence>
<dbReference type="EMBL" id="MWWQ01000014">
    <property type="protein sequence ID" value="OZG49558.1"/>
    <property type="molecule type" value="Genomic_DNA"/>
</dbReference>
<keyword evidence="8" id="KW-0547">Nucleotide-binding</keyword>
<feature type="transmembrane region" description="Helical" evidence="6">
    <location>
        <begin position="40"/>
        <end position="59"/>
    </location>
</feature>
<feature type="transmembrane region" description="Helical" evidence="6">
    <location>
        <begin position="217"/>
        <end position="243"/>
    </location>
</feature>
<feature type="signal peptide" evidence="7">
    <location>
        <begin position="1"/>
        <end position="17"/>
    </location>
</feature>
<evidence type="ECO:0000256" key="6">
    <source>
        <dbReference type="SAM" id="Phobius"/>
    </source>
</evidence>
<feature type="transmembrane region" description="Helical" evidence="6">
    <location>
        <begin position="71"/>
        <end position="89"/>
    </location>
</feature>
<evidence type="ECO:0000256" key="1">
    <source>
        <dbReference type="ARBA" id="ARBA00004141"/>
    </source>
</evidence>
<evidence type="ECO:0000256" key="7">
    <source>
        <dbReference type="SAM" id="SignalP"/>
    </source>
</evidence>
<dbReference type="AlphaFoldDB" id="A0A261ERS7"/>
<dbReference type="GO" id="GO:0005886">
    <property type="term" value="C:plasma membrane"/>
    <property type="evidence" value="ECO:0007669"/>
    <property type="project" value="TreeGrafter"/>
</dbReference>
<dbReference type="GO" id="GO:0005524">
    <property type="term" value="F:ATP binding"/>
    <property type="evidence" value="ECO:0007669"/>
    <property type="project" value="UniProtKB-KW"/>
</dbReference>
<evidence type="ECO:0000256" key="4">
    <source>
        <dbReference type="ARBA" id="ARBA00022989"/>
    </source>
</evidence>
<feature type="transmembrane region" description="Helical" evidence="6">
    <location>
        <begin position="95"/>
        <end position="114"/>
    </location>
</feature>
<dbReference type="InterPro" id="IPR005226">
    <property type="entry name" value="UPF0014_fam"/>
</dbReference>
<reference evidence="8 9" key="1">
    <citation type="journal article" date="2017" name="BMC Genomics">
        <title>Comparative genomic and phylogenomic analyses of the Bifidobacteriaceae family.</title>
        <authorList>
            <person name="Lugli G.A."/>
            <person name="Milani C."/>
            <person name="Turroni F."/>
            <person name="Duranti S."/>
            <person name="Mancabelli L."/>
            <person name="Mangifesta M."/>
            <person name="Ferrario C."/>
            <person name="Modesto M."/>
            <person name="Mattarelli P."/>
            <person name="Jiri K."/>
            <person name="van Sinderen D."/>
            <person name="Ventura M."/>
        </authorList>
    </citation>
    <scope>NUCLEOTIDE SEQUENCE [LARGE SCALE GENOMIC DNA]</scope>
    <source>
        <strain evidence="8 9">DSM 24744</strain>
    </source>
</reference>
<protein>
    <submittedName>
        <fullName evidence="8">ABC transporter ATP-binding protein</fullName>
    </submittedName>
</protein>
<comment type="similarity">
    <text evidence="2">Belongs to the UPF0014 family.</text>
</comment>
<dbReference type="Proteomes" id="UP000216454">
    <property type="component" value="Unassembled WGS sequence"/>
</dbReference>
<feature type="transmembrane region" description="Helical" evidence="6">
    <location>
        <begin position="126"/>
        <end position="147"/>
    </location>
</feature>
<feature type="chain" id="PRO_5038580502" evidence="7">
    <location>
        <begin position="18"/>
        <end position="297"/>
    </location>
</feature>
<gene>
    <name evidence="8" type="ORF">PSSU_1382</name>
</gene>
<evidence type="ECO:0000256" key="3">
    <source>
        <dbReference type="ARBA" id="ARBA00022692"/>
    </source>
</evidence>
<keyword evidence="7" id="KW-0732">Signal</keyword>
<evidence type="ECO:0000256" key="5">
    <source>
        <dbReference type="ARBA" id="ARBA00023136"/>
    </source>
</evidence>